<protein>
    <recommendedName>
        <fullName evidence="3">Fibronectin type-III domain-containing protein</fullName>
    </recommendedName>
</protein>
<dbReference type="GO" id="GO:0051015">
    <property type="term" value="F:actin filament binding"/>
    <property type="evidence" value="ECO:0007669"/>
    <property type="project" value="TreeGrafter"/>
</dbReference>
<feature type="compositionally biased region" description="Low complexity" evidence="2">
    <location>
        <begin position="949"/>
        <end position="958"/>
    </location>
</feature>
<dbReference type="AlphaFoldDB" id="A0A9P4P2V4"/>
<feature type="compositionally biased region" description="Polar residues" evidence="2">
    <location>
        <begin position="716"/>
        <end position="730"/>
    </location>
</feature>
<reference evidence="4" key="1">
    <citation type="journal article" date="2020" name="Stud. Mycol.">
        <title>101 Dothideomycetes genomes: a test case for predicting lifestyles and emergence of pathogens.</title>
        <authorList>
            <person name="Haridas S."/>
            <person name="Albert R."/>
            <person name="Binder M."/>
            <person name="Bloem J."/>
            <person name="Labutti K."/>
            <person name="Salamov A."/>
            <person name="Andreopoulos B."/>
            <person name="Baker S."/>
            <person name="Barry K."/>
            <person name="Bills G."/>
            <person name="Bluhm B."/>
            <person name="Cannon C."/>
            <person name="Castanera R."/>
            <person name="Culley D."/>
            <person name="Daum C."/>
            <person name="Ezra D."/>
            <person name="Gonzalez J."/>
            <person name="Henrissat B."/>
            <person name="Kuo A."/>
            <person name="Liang C."/>
            <person name="Lipzen A."/>
            <person name="Lutzoni F."/>
            <person name="Magnuson J."/>
            <person name="Mondo S."/>
            <person name="Nolan M."/>
            <person name="Ohm R."/>
            <person name="Pangilinan J."/>
            <person name="Park H.-J."/>
            <person name="Ramirez L."/>
            <person name="Alfaro M."/>
            <person name="Sun H."/>
            <person name="Tritt A."/>
            <person name="Yoshinaga Y."/>
            <person name="Zwiers L.-H."/>
            <person name="Turgeon B."/>
            <person name="Goodwin S."/>
            <person name="Spatafora J."/>
            <person name="Crous P."/>
            <person name="Grigoriev I."/>
        </authorList>
    </citation>
    <scope>NUCLEOTIDE SEQUENCE</scope>
    <source>
        <strain evidence="4">CBS 130266</strain>
    </source>
</reference>
<dbReference type="InterPro" id="IPR036116">
    <property type="entry name" value="FN3_sf"/>
</dbReference>
<dbReference type="OrthoDB" id="5572782at2759"/>
<name>A0A9P4P2V4_9PEZI</name>
<dbReference type="SUPFAM" id="SSF49265">
    <property type="entry name" value="Fibronectin type III"/>
    <property type="match status" value="1"/>
</dbReference>
<feature type="coiled-coil region" evidence="1">
    <location>
        <begin position="388"/>
        <end position="415"/>
    </location>
</feature>
<dbReference type="GO" id="GO:0005737">
    <property type="term" value="C:cytoplasm"/>
    <property type="evidence" value="ECO:0007669"/>
    <property type="project" value="TreeGrafter"/>
</dbReference>
<dbReference type="PROSITE" id="PS50853">
    <property type="entry name" value="FN3"/>
    <property type="match status" value="1"/>
</dbReference>
<dbReference type="EMBL" id="MU007012">
    <property type="protein sequence ID" value="KAF2435913.1"/>
    <property type="molecule type" value="Genomic_DNA"/>
</dbReference>
<dbReference type="PANTHER" id="PTHR45615:SF40">
    <property type="entry name" value="MYOSIN HEAVY CHAIN, NON-MUSCLE"/>
    <property type="match status" value="1"/>
</dbReference>
<dbReference type="Gene3D" id="2.60.40.10">
    <property type="entry name" value="Immunoglobulins"/>
    <property type="match status" value="1"/>
</dbReference>
<dbReference type="Proteomes" id="UP000800235">
    <property type="component" value="Unassembled WGS sequence"/>
</dbReference>
<feature type="compositionally biased region" description="Acidic residues" evidence="2">
    <location>
        <begin position="1135"/>
        <end position="1146"/>
    </location>
</feature>
<feature type="compositionally biased region" description="Low complexity" evidence="2">
    <location>
        <begin position="1041"/>
        <end position="1051"/>
    </location>
</feature>
<dbReference type="CDD" id="cd00063">
    <property type="entry name" value="FN3"/>
    <property type="match status" value="1"/>
</dbReference>
<feature type="compositionally biased region" description="Polar residues" evidence="2">
    <location>
        <begin position="620"/>
        <end position="635"/>
    </location>
</feature>
<feature type="region of interest" description="Disordered" evidence="2">
    <location>
        <begin position="882"/>
        <end position="1146"/>
    </location>
</feature>
<feature type="compositionally biased region" description="Basic and acidic residues" evidence="2">
    <location>
        <begin position="1070"/>
        <end position="1079"/>
    </location>
</feature>
<dbReference type="InterPro" id="IPR003961">
    <property type="entry name" value="FN3_dom"/>
</dbReference>
<feature type="compositionally biased region" description="Low complexity" evidence="2">
    <location>
        <begin position="671"/>
        <end position="681"/>
    </location>
</feature>
<feature type="region of interest" description="Disordered" evidence="2">
    <location>
        <begin position="777"/>
        <end position="823"/>
    </location>
</feature>
<feature type="region of interest" description="Disordered" evidence="2">
    <location>
        <begin position="204"/>
        <end position="244"/>
    </location>
</feature>
<feature type="compositionally biased region" description="Polar residues" evidence="2">
    <location>
        <begin position="162"/>
        <end position="176"/>
    </location>
</feature>
<gene>
    <name evidence="4" type="ORF">EJ08DRAFT_692487</name>
</gene>
<dbReference type="GO" id="GO:0032982">
    <property type="term" value="C:myosin filament"/>
    <property type="evidence" value="ECO:0007669"/>
    <property type="project" value="TreeGrafter"/>
</dbReference>
<feature type="compositionally biased region" description="Polar residues" evidence="2">
    <location>
        <begin position="1024"/>
        <end position="1036"/>
    </location>
</feature>
<comment type="caution">
    <text evidence="4">The sequence shown here is derived from an EMBL/GenBank/DDBJ whole genome shotgun (WGS) entry which is preliminary data.</text>
</comment>
<feature type="domain" description="Fibronectin type-III" evidence="3">
    <location>
        <begin position="75"/>
        <end position="164"/>
    </location>
</feature>
<keyword evidence="1" id="KW-0175">Coiled coil</keyword>
<feature type="region of interest" description="Disordered" evidence="2">
    <location>
        <begin position="591"/>
        <end position="687"/>
    </location>
</feature>
<feature type="compositionally biased region" description="Basic and acidic residues" evidence="2">
    <location>
        <begin position="924"/>
        <end position="948"/>
    </location>
</feature>
<evidence type="ECO:0000259" key="3">
    <source>
        <dbReference type="PROSITE" id="PS50853"/>
    </source>
</evidence>
<keyword evidence="5" id="KW-1185">Reference proteome</keyword>
<dbReference type="SMART" id="SM00060">
    <property type="entry name" value="FN3"/>
    <property type="match status" value="1"/>
</dbReference>
<feature type="compositionally biased region" description="Polar residues" evidence="2">
    <location>
        <begin position="599"/>
        <end position="608"/>
    </location>
</feature>
<organism evidence="4 5">
    <name type="scientific">Tothia fuscella</name>
    <dbReference type="NCBI Taxonomy" id="1048955"/>
    <lineage>
        <taxon>Eukaryota</taxon>
        <taxon>Fungi</taxon>
        <taxon>Dikarya</taxon>
        <taxon>Ascomycota</taxon>
        <taxon>Pezizomycotina</taxon>
        <taxon>Dothideomycetes</taxon>
        <taxon>Pleosporomycetidae</taxon>
        <taxon>Venturiales</taxon>
        <taxon>Cylindrosympodiaceae</taxon>
        <taxon>Tothia</taxon>
    </lineage>
</organism>
<proteinExistence type="predicted"/>
<dbReference type="InterPro" id="IPR013783">
    <property type="entry name" value="Ig-like_fold"/>
</dbReference>
<feature type="compositionally biased region" description="Low complexity" evidence="2">
    <location>
        <begin position="794"/>
        <end position="804"/>
    </location>
</feature>
<evidence type="ECO:0000256" key="1">
    <source>
        <dbReference type="SAM" id="Coils"/>
    </source>
</evidence>
<dbReference type="Pfam" id="PF00041">
    <property type="entry name" value="fn3"/>
    <property type="match status" value="1"/>
</dbReference>
<feature type="compositionally biased region" description="Polar residues" evidence="2">
    <location>
        <begin position="959"/>
        <end position="988"/>
    </location>
</feature>
<dbReference type="GO" id="GO:0016460">
    <property type="term" value="C:myosin II complex"/>
    <property type="evidence" value="ECO:0007669"/>
    <property type="project" value="TreeGrafter"/>
</dbReference>
<evidence type="ECO:0000313" key="5">
    <source>
        <dbReference type="Proteomes" id="UP000800235"/>
    </source>
</evidence>
<feature type="coiled-coil region" evidence="1">
    <location>
        <begin position="247"/>
        <end position="348"/>
    </location>
</feature>
<feature type="compositionally biased region" description="Polar residues" evidence="2">
    <location>
        <begin position="806"/>
        <end position="817"/>
    </location>
</feature>
<dbReference type="GO" id="GO:0000146">
    <property type="term" value="F:microfilament motor activity"/>
    <property type="evidence" value="ECO:0007669"/>
    <property type="project" value="TreeGrafter"/>
</dbReference>
<feature type="compositionally biased region" description="Basic and acidic residues" evidence="2">
    <location>
        <begin position="991"/>
        <end position="1001"/>
    </location>
</feature>
<sequence>MEVLPSEELLRHLAAPFLRYQHHNPESEMERFVTFVLTRFSTAVVLSALGWMLWRGYIVLSKPSDELISLLGLEVPIAPTLSLAGIRADGIVLNWKPPEQQKLSTVKHHINVNGIIVGGLSPQETSIAITGLRPDHNYIVRLVAINTLNFQATSEAIRVQTKPASSQDFFQTTSQGENEDEQSTSIPTIEPYKNVVESAPTIIAPPMHREHSGSVSQPKRGARRASPIPPTDPFGDANQSDRDGITLRELTQKLDRFRAEIDAVEQELAKEDEDFDNGQAALTELKNNSKQAVADKENASKSLKKQVADLASQNQTAQGRRIAAEKQLQQKLQERQKLRDDVEKWDGEIATMHSEAERLDVETTKCREEADQEIERLKGEQEIQALANKALEEALRETRFKIEGLKEEKDRLDQEEPEVAKGLSLTTQQEEAEWASKLFLLQTNYQTAYQRLQHARDYGAHAQVNLDTWRQRRSTQPQLFATTPTLDFVPARRQSQRRQRAMSLRNDTNLHGMTYDMGSAPPYNGSISSISPPFLSASLFFNPKNGSMTLPVEQLAQSMSPADVDLMNLGAPTSPSVAGALLPAGLLGDDTDRFGDLEPSSTRSSPLNANILPGLGAPQTLEQAQRGPNSPISPQSRPPSAFASPRGSSTHLPFHFGGPDGFMESDRRSVRSSASSMRNASGGANTTTRFANLFGFNRQRGKTFSDEGPTIGSLRAQESQSFPRETSDQAASRRRGSHSGTWMDQMHNVLTRTAGAGQASANPSAPRRRFINVFGSKQDPWQSEEAHERPASPRPESSSSSGRPNTLPTPSVDTQTRFGWPVPDDVISKRAMTTIGPDWTVTAPALTSTNSWSRHPSRRPSIHNGYSNSIIDAPFLEDADFQPQRRSPKLAPIGTRPASQVSTGSGDKPKLNPAAPSFKIKTVFTREKKGEKADKSKSKKEKEKEREAQVAAAASISELSTTDLHASLRDISTPNTNDGRKSMSTAGDTASEPRDSLDRTNSRTPSEYTPANPKETFMQKLTRKSSATMFNFPSFTKSSEKSSGGRFSSKKSIPDEENEDFTTAGTNQIRMERSFESEKGGGSGIVGSLSPLIGGRDSREKDRTSGGFSFRGLTVRGRKGEKTPSLHESVASTEGGEEDEGEWTTI</sequence>
<evidence type="ECO:0000256" key="2">
    <source>
        <dbReference type="SAM" id="MobiDB-lite"/>
    </source>
</evidence>
<feature type="region of interest" description="Disordered" evidence="2">
    <location>
        <begin position="161"/>
        <end position="189"/>
    </location>
</feature>
<accession>A0A9P4P2V4</accession>
<dbReference type="PANTHER" id="PTHR45615">
    <property type="entry name" value="MYOSIN HEAVY CHAIN, NON-MUSCLE"/>
    <property type="match status" value="1"/>
</dbReference>
<feature type="region of interest" description="Disordered" evidence="2">
    <location>
        <begin position="700"/>
        <end position="742"/>
    </location>
</feature>
<evidence type="ECO:0000313" key="4">
    <source>
        <dbReference type="EMBL" id="KAF2435913.1"/>
    </source>
</evidence>